<gene>
    <name evidence="1" type="ORF">A1O9_04968</name>
</gene>
<keyword evidence="2" id="KW-1185">Reference proteome</keyword>
<dbReference type="Proteomes" id="UP000027920">
    <property type="component" value="Unassembled WGS sequence"/>
</dbReference>
<protein>
    <recommendedName>
        <fullName evidence="3">F-box domain-containing protein</fullName>
    </recommendedName>
</protein>
<evidence type="ECO:0000313" key="1">
    <source>
        <dbReference type="EMBL" id="KEF60118.1"/>
    </source>
</evidence>
<dbReference type="AlphaFoldDB" id="A0A072PL91"/>
<feature type="non-terminal residue" evidence="1">
    <location>
        <position position="1"/>
    </location>
</feature>
<proteinExistence type="predicted"/>
<reference evidence="1 2" key="1">
    <citation type="submission" date="2013-03" db="EMBL/GenBank/DDBJ databases">
        <title>The Genome Sequence of Exophiala aquamarina CBS 119918.</title>
        <authorList>
            <consortium name="The Broad Institute Genomics Platform"/>
            <person name="Cuomo C."/>
            <person name="de Hoog S."/>
            <person name="Gorbushina A."/>
            <person name="Walker B."/>
            <person name="Young S.K."/>
            <person name="Zeng Q."/>
            <person name="Gargeya S."/>
            <person name="Fitzgerald M."/>
            <person name="Haas B."/>
            <person name="Abouelleil A."/>
            <person name="Allen A.W."/>
            <person name="Alvarado L."/>
            <person name="Arachchi H.M."/>
            <person name="Berlin A.M."/>
            <person name="Chapman S.B."/>
            <person name="Gainer-Dewar J."/>
            <person name="Goldberg J."/>
            <person name="Griggs A."/>
            <person name="Gujja S."/>
            <person name="Hansen M."/>
            <person name="Howarth C."/>
            <person name="Imamovic A."/>
            <person name="Ireland A."/>
            <person name="Larimer J."/>
            <person name="McCowan C."/>
            <person name="Murphy C."/>
            <person name="Pearson M."/>
            <person name="Poon T.W."/>
            <person name="Priest M."/>
            <person name="Roberts A."/>
            <person name="Saif S."/>
            <person name="Shea T."/>
            <person name="Sisk P."/>
            <person name="Sykes S."/>
            <person name="Wortman J."/>
            <person name="Nusbaum C."/>
            <person name="Birren B."/>
        </authorList>
    </citation>
    <scope>NUCLEOTIDE SEQUENCE [LARGE SCALE GENOMIC DNA]</scope>
    <source>
        <strain evidence="1 2">CBS 119918</strain>
    </source>
</reference>
<organism evidence="1 2">
    <name type="scientific">Exophiala aquamarina CBS 119918</name>
    <dbReference type="NCBI Taxonomy" id="1182545"/>
    <lineage>
        <taxon>Eukaryota</taxon>
        <taxon>Fungi</taxon>
        <taxon>Dikarya</taxon>
        <taxon>Ascomycota</taxon>
        <taxon>Pezizomycotina</taxon>
        <taxon>Eurotiomycetes</taxon>
        <taxon>Chaetothyriomycetidae</taxon>
        <taxon>Chaetothyriales</taxon>
        <taxon>Herpotrichiellaceae</taxon>
        <taxon>Exophiala</taxon>
    </lineage>
</organism>
<dbReference type="HOGENOM" id="CLU_654809_0_0_1"/>
<dbReference type="EMBL" id="AMGV01000003">
    <property type="protein sequence ID" value="KEF60118.1"/>
    <property type="molecule type" value="Genomic_DNA"/>
</dbReference>
<dbReference type="OrthoDB" id="4159306at2759"/>
<feature type="non-terminal residue" evidence="1">
    <location>
        <position position="420"/>
    </location>
</feature>
<name>A0A072PL91_9EURO</name>
<accession>A0A072PL91</accession>
<evidence type="ECO:0000313" key="2">
    <source>
        <dbReference type="Proteomes" id="UP000027920"/>
    </source>
</evidence>
<evidence type="ECO:0008006" key="3">
    <source>
        <dbReference type="Google" id="ProtNLM"/>
    </source>
</evidence>
<comment type="caution">
    <text evidence="1">The sequence shown here is derived from an EMBL/GenBank/DDBJ whole genome shotgun (WGS) entry which is preliminary data.</text>
</comment>
<dbReference type="GeneID" id="25279895"/>
<dbReference type="RefSeq" id="XP_013262708.1">
    <property type="nucleotide sequence ID" value="XM_013407254.1"/>
</dbReference>
<sequence length="420" mass="47954">KPPPVLPMEIWDRILGDLGTLALKTFQLICRDWARLGAERLYSTLYLNDFSKSWSGLIAISESCYASLVEKVVWNPVVLLDECVDGEACADRYQPLLKGLSHSEVLQIHQQYLQIYRNMADFFAPLSIEAISNALCKLTNCNELEISEDYDLDKWWSDSHFISRLQNDSCILHQPSIWCRPQQYWLFGSAFHYSISNSLRDLIDASVECSTITHLIVDLEDGNVDHVVGYYRHAALRHIEHLTLRLSHFPIFDDEDTRHDLAMALGNLFRWTWKFPGLSELSIEVIFKSPRVDMARDLAYLEYDSDGSDDVDDVDDLDSSDRSHGSLEATQLALTSSTDRGHFHALTRNPYNTLNAEFILEPQILRGLRTLRLGNIILDMRHLIGMLCMQPQLPDSQISIHLIGTTILYGLTPPLFLALL</sequence>
<dbReference type="VEuPathDB" id="FungiDB:A1O9_04968"/>